<dbReference type="GO" id="GO:0045892">
    <property type="term" value="P:negative regulation of DNA-templated transcription"/>
    <property type="evidence" value="ECO:0007669"/>
    <property type="project" value="TreeGrafter"/>
</dbReference>
<dbReference type="AlphaFoldDB" id="A0A7G9SNG2"/>
<dbReference type="InterPro" id="IPR007761">
    <property type="entry name" value="MtlR-like"/>
</dbReference>
<name>A0A7G9SNG2_9GAMM</name>
<dbReference type="RefSeq" id="WP_187551908.1">
    <property type="nucleotide sequence ID" value="NZ_CP060719.1"/>
</dbReference>
<proteinExistence type="predicted"/>
<dbReference type="PANTHER" id="PTHR37941:SF1">
    <property type="entry name" value="FUMARASE E-RELATED"/>
    <property type="match status" value="1"/>
</dbReference>
<keyword evidence="2" id="KW-1185">Reference proteome</keyword>
<evidence type="ECO:0000313" key="1">
    <source>
        <dbReference type="EMBL" id="QNN69387.1"/>
    </source>
</evidence>
<reference evidence="1 2" key="1">
    <citation type="submission" date="2020-08" db="EMBL/GenBank/DDBJ databases">
        <title>Genome sequence of Thermomonas carbonis KCTC 42013T.</title>
        <authorList>
            <person name="Hyun D.-W."/>
            <person name="Bae J.-W."/>
        </authorList>
    </citation>
    <scope>NUCLEOTIDE SEQUENCE [LARGE SCALE GENOMIC DNA]</scope>
    <source>
        <strain evidence="1 2">KCTC 42013</strain>
    </source>
</reference>
<gene>
    <name evidence="1" type="ORF">H9L16_11980</name>
</gene>
<dbReference type="InterPro" id="IPR038026">
    <property type="entry name" value="MtlR-like_sf"/>
</dbReference>
<dbReference type="Gene3D" id="1.20.120.330">
    <property type="entry name" value="Nucleotidyltransferases domain 2"/>
    <property type="match status" value="1"/>
</dbReference>
<organism evidence="1 2">
    <name type="scientific">Thermomonas carbonis</name>
    <dbReference type="NCBI Taxonomy" id="1463158"/>
    <lineage>
        <taxon>Bacteria</taxon>
        <taxon>Pseudomonadati</taxon>
        <taxon>Pseudomonadota</taxon>
        <taxon>Gammaproteobacteria</taxon>
        <taxon>Lysobacterales</taxon>
        <taxon>Lysobacteraceae</taxon>
        <taxon>Thermomonas</taxon>
    </lineage>
</organism>
<dbReference type="PANTHER" id="PTHR37941">
    <property type="entry name" value="FUMARASE E-RELATED"/>
    <property type="match status" value="1"/>
</dbReference>
<dbReference type="KEGG" id="tcn:H9L16_11980"/>
<evidence type="ECO:0000313" key="2">
    <source>
        <dbReference type="Proteomes" id="UP000515804"/>
    </source>
</evidence>
<protein>
    <submittedName>
        <fullName evidence="1">Uncharacterized protein</fullName>
    </submittedName>
</protein>
<sequence>MYSYQSFLDMLAEAKSEGDRACALVLAANLENRLKELLLTYFVPLSKQDSEKLFNGQAPLATFSSRIKLAWVSGLLSEEEEHDLNVIRGIRNEFAHGEHGLSFETKAIRDRCASLKMPSEMTKQYPEHIDSAKRPRSRYQITAASLTLLLANRNASVLLTKRAPHPATSILTKRDGPVD</sequence>
<dbReference type="Pfam" id="PF05068">
    <property type="entry name" value="MtlR"/>
    <property type="match status" value="1"/>
</dbReference>
<dbReference type="SUPFAM" id="SSF158668">
    <property type="entry name" value="MtlR-like"/>
    <property type="match status" value="1"/>
</dbReference>
<dbReference type="Proteomes" id="UP000515804">
    <property type="component" value="Chromosome"/>
</dbReference>
<accession>A0A7G9SNG2</accession>
<dbReference type="EMBL" id="CP060719">
    <property type="protein sequence ID" value="QNN69387.1"/>
    <property type="molecule type" value="Genomic_DNA"/>
</dbReference>